<proteinExistence type="predicted"/>
<gene>
    <name evidence="3" type="ORF">DILT_LOCUS10848</name>
</gene>
<name>A0A3P7LTL3_DIBLA</name>
<keyword evidence="2" id="KW-0812">Transmembrane</keyword>
<accession>A0A3P7LTL3</accession>
<keyword evidence="4" id="KW-1185">Reference proteome</keyword>
<dbReference type="AlphaFoldDB" id="A0A3P7LTL3"/>
<feature type="compositionally biased region" description="Polar residues" evidence="1">
    <location>
        <begin position="56"/>
        <end position="74"/>
    </location>
</feature>
<evidence type="ECO:0000256" key="1">
    <source>
        <dbReference type="SAM" id="MobiDB-lite"/>
    </source>
</evidence>
<evidence type="ECO:0000256" key="2">
    <source>
        <dbReference type="SAM" id="Phobius"/>
    </source>
</evidence>
<feature type="transmembrane region" description="Helical" evidence="2">
    <location>
        <begin position="213"/>
        <end position="234"/>
    </location>
</feature>
<organism evidence="3 4">
    <name type="scientific">Dibothriocephalus latus</name>
    <name type="common">Fish tapeworm</name>
    <name type="synonym">Diphyllobothrium latum</name>
    <dbReference type="NCBI Taxonomy" id="60516"/>
    <lineage>
        <taxon>Eukaryota</taxon>
        <taxon>Metazoa</taxon>
        <taxon>Spiralia</taxon>
        <taxon>Lophotrochozoa</taxon>
        <taxon>Platyhelminthes</taxon>
        <taxon>Cestoda</taxon>
        <taxon>Eucestoda</taxon>
        <taxon>Diphyllobothriidea</taxon>
        <taxon>Diphyllobothriidae</taxon>
        <taxon>Dibothriocephalus</taxon>
    </lineage>
</organism>
<dbReference type="EMBL" id="UYRU01061129">
    <property type="protein sequence ID" value="VDN15017.1"/>
    <property type="molecule type" value="Genomic_DNA"/>
</dbReference>
<keyword evidence="2" id="KW-0472">Membrane</keyword>
<protein>
    <submittedName>
        <fullName evidence="3">Uncharacterized protein</fullName>
    </submittedName>
</protein>
<evidence type="ECO:0000313" key="3">
    <source>
        <dbReference type="EMBL" id="VDN15017.1"/>
    </source>
</evidence>
<reference evidence="3 4" key="1">
    <citation type="submission" date="2018-11" db="EMBL/GenBank/DDBJ databases">
        <authorList>
            <consortium name="Pathogen Informatics"/>
        </authorList>
    </citation>
    <scope>NUCLEOTIDE SEQUENCE [LARGE SCALE GENOMIC DNA]</scope>
</reference>
<feature type="region of interest" description="Disordered" evidence="1">
    <location>
        <begin position="55"/>
        <end position="77"/>
    </location>
</feature>
<evidence type="ECO:0000313" key="4">
    <source>
        <dbReference type="Proteomes" id="UP000281553"/>
    </source>
</evidence>
<dbReference type="Proteomes" id="UP000281553">
    <property type="component" value="Unassembled WGS sequence"/>
</dbReference>
<keyword evidence="2" id="KW-1133">Transmembrane helix</keyword>
<dbReference type="OrthoDB" id="6281726at2759"/>
<sequence>MAEVELLQNQAAKLKRYEAKLKGTCLPTYHNPPDIIAAYKTLQAENATLQEALRKTTGQTSTANADNASKTDPQSTEKLKNALEEINEKYEEAEHVESAIKKYQNELDASRQKLEKSEELKDLLSERVAKLSRDLAVERRAAVDLQSSLSEAQQQHELSTNHFEYNQLSELWPPSTLRQRSWAKELHPGHLCRISLCVCAPTIVNKSDEGINALFLVDGIVFEVIFVLICFYCVS</sequence>